<dbReference type="SUPFAM" id="SSF160515">
    <property type="entry name" value="YueI-like"/>
    <property type="match status" value="1"/>
</dbReference>
<keyword evidence="2" id="KW-1185">Reference proteome</keyword>
<dbReference type="EMBL" id="QXIL01000002">
    <property type="protein sequence ID" value="RXI79809.1"/>
    <property type="molecule type" value="Genomic_DNA"/>
</dbReference>
<organism evidence="1 2">
    <name type="scientific">Levilactobacillus suantsaii</name>
    <dbReference type="NCBI Taxonomy" id="2292255"/>
    <lineage>
        <taxon>Bacteria</taxon>
        <taxon>Bacillati</taxon>
        <taxon>Bacillota</taxon>
        <taxon>Bacilli</taxon>
        <taxon>Lactobacillales</taxon>
        <taxon>Lactobacillaceae</taxon>
        <taxon>Levilactobacillus</taxon>
    </lineage>
</organism>
<dbReference type="Proteomes" id="UP000290602">
    <property type="component" value="Unassembled WGS sequence"/>
</dbReference>
<accession>A0A4Q0VL83</accession>
<dbReference type="InterPro" id="IPR029064">
    <property type="entry name" value="Ribosomal_eL30-like_sf"/>
</dbReference>
<evidence type="ECO:0000313" key="2">
    <source>
        <dbReference type="Proteomes" id="UP000290602"/>
    </source>
</evidence>
<name>A0A4Q0VL83_9LACO</name>
<dbReference type="Pfam" id="PF07997">
    <property type="entry name" value="DUF1694"/>
    <property type="match status" value="1"/>
</dbReference>
<gene>
    <name evidence="1" type="ORF">DXH47_01370</name>
</gene>
<dbReference type="OrthoDB" id="95278at2"/>
<proteinExistence type="predicted"/>
<evidence type="ECO:0000313" key="1">
    <source>
        <dbReference type="EMBL" id="RXI79809.1"/>
    </source>
</evidence>
<sequence>MSDKSSMEQHMDAAMYGTPKVKPDEQRRYLGTFRERVSLAMTIAEVVDHQNLSAFITEITAHPDYQVILNGHIDQSDLGPYLKVASQHNVQFTIRQDTIYGINDSDYGLIVASDTAINQSPIDLTKKYPDDTTTQANDADDTSKKTSWLGRLLDH</sequence>
<dbReference type="PIRSF" id="PIRSF034303">
    <property type="entry name" value="DUF1694"/>
    <property type="match status" value="1"/>
</dbReference>
<dbReference type="AlphaFoldDB" id="A0A4Q0VL83"/>
<dbReference type="Gene3D" id="3.30.1330.30">
    <property type="match status" value="1"/>
</dbReference>
<dbReference type="InterPro" id="IPR012543">
    <property type="entry name" value="DUF1694"/>
</dbReference>
<protein>
    <submittedName>
        <fullName evidence="1">DUF1694 domain-containing protein</fullName>
    </submittedName>
</protein>
<reference evidence="1 2" key="1">
    <citation type="submission" date="2018-08" db="EMBL/GenBank/DDBJ databases">
        <title>Lactobacillus suantsai sp. nov., isolated from traditional fermented suan-tsai in Taiwan.</title>
        <authorList>
            <person name="Huang C.-H."/>
        </authorList>
    </citation>
    <scope>NUCLEOTIDE SEQUENCE [LARGE SCALE GENOMIC DNA]</scope>
    <source>
        <strain evidence="1 2">BCRC 12945</strain>
    </source>
</reference>
<comment type="caution">
    <text evidence="1">The sequence shown here is derived from an EMBL/GenBank/DDBJ whole genome shotgun (WGS) entry which is preliminary data.</text>
</comment>
<dbReference type="RefSeq" id="WP_129031297.1">
    <property type="nucleotide sequence ID" value="NZ_CP059603.1"/>
</dbReference>